<dbReference type="Proteomes" id="UP000499080">
    <property type="component" value="Unassembled WGS sequence"/>
</dbReference>
<reference evidence="2 3" key="1">
    <citation type="journal article" date="2019" name="Sci. Rep.">
        <title>Orb-weaving spider Araneus ventricosus genome elucidates the spidroin gene catalogue.</title>
        <authorList>
            <person name="Kono N."/>
            <person name="Nakamura H."/>
            <person name="Ohtoshi R."/>
            <person name="Moran D.A.P."/>
            <person name="Shinohara A."/>
            <person name="Yoshida Y."/>
            <person name="Fujiwara M."/>
            <person name="Mori M."/>
            <person name="Tomita M."/>
            <person name="Arakawa K."/>
        </authorList>
    </citation>
    <scope>NUCLEOTIDE SEQUENCE [LARGE SCALE GENOMIC DNA]</scope>
</reference>
<organism evidence="2 3">
    <name type="scientific">Araneus ventricosus</name>
    <name type="common">Orbweaver spider</name>
    <name type="synonym">Epeira ventricosa</name>
    <dbReference type="NCBI Taxonomy" id="182803"/>
    <lineage>
        <taxon>Eukaryota</taxon>
        <taxon>Metazoa</taxon>
        <taxon>Ecdysozoa</taxon>
        <taxon>Arthropoda</taxon>
        <taxon>Chelicerata</taxon>
        <taxon>Arachnida</taxon>
        <taxon>Araneae</taxon>
        <taxon>Araneomorphae</taxon>
        <taxon>Entelegynae</taxon>
        <taxon>Araneoidea</taxon>
        <taxon>Araneidae</taxon>
        <taxon>Araneus</taxon>
    </lineage>
</organism>
<accession>A0A4Y2J5Q6</accession>
<dbReference type="EMBL" id="BGPR01109322">
    <property type="protein sequence ID" value="GBM85573.1"/>
    <property type="molecule type" value="Genomic_DNA"/>
</dbReference>
<protein>
    <submittedName>
        <fullName evidence="2">Uncharacterized protein</fullName>
    </submittedName>
</protein>
<evidence type="ECO:0000313" key="2">
    <source>
        <dbReference type="EMBL" id="GBM85573.1"/>
    </source>
</evidence>
<keyword evidence="3" id="KW-1185">Reference proteome</keyword>
<dbReference type="AlphaFoldDB" id="A0A4Y2J5Q6"/>
<gene>
    <name evidence="2" type="ORF">AVEN_161896_1</name>
    <name evidence="1" type="ORF">AVEN_270900_1</name>
</gene>
<name>A0A4Y2J5Q6_ARAVE</name>
<proteinExistence type="predicted"/>
<comment type="caution">
    <text evidence="2">The sequence shown here is derived from an EMBL/GenBank/DDBJ whole genome shotgun (WGS) entry which is preliminary data.</text>
</comment>
<dbReference type="EMBL" id="BGPR01109317">
    <property type="protein sequence ID" value="GBM85557.1"/>
    <property type="molecule type" value="Genomic_DNA"/>
</dbReference>
<evidence type="ECO:0000313" key="1">
    <source>
        <dbReference type="EMBL" id="GBM85557.1"/>
    </source>
</evidence>
<sequence>MQAVWSRGGPIGASIIIIKGLQKIKITSPVTKTMMHPSNESNGTFEYSGSLQLHLLRDGIRGRSYPWQHSLDEELTSPWAIKILETRQAASHANRKDI</sequence>
<evidence type="ECO:0000313" key="3">
    <source>
        <dbReference type="Proteomes" id="UP000499080"/>
    </source>
</evidence>